<feature type="region of interest" description="Disordered" evidence="7">
    <location>
        <begin position="312"/>
        <end position="339"/>
    </location>
</feature>
<dbReference type="Gene3D" id="3.40.50.150">
    <property type="entry name" value="Vaccinia Virus protein VP39"/>
    <property type="match status" value="1"/>
</dbReference>
<name>A0A559IY99_9BACL</name>
<dbReference type="PANTHER" id="PTHR22807">
    <property type="entry name" value="NOP2 YEAST -RELATED NOL1/NOP2/FMU SUN DOMAIN-CONTAINING"/>
    <property type="match status" value="1"/>
</dbReference>
<evidence type="ECO:0000313" key="10">
    <source>
        <dbReference type="Proteomes" id="UP000318102"/>
    </source>
</evidence>
<keyword evidence="2 6" id="KW-0489">Methyltransferase</keyword>
<dbReference type="PANTHER" id="PTHR22807:SF30">
    <property type="entry name" value="28S RRNA (CYTOSINE(4447)-C(5))-METHYLTRANSFERASE-RELATED"/>
    <property type="match status" value="1"/>
</dbReference>
<dbReference type="GO" id="GO:0008173">
    <property type="term" value="F:RNA methyltransferase activity"/>
    <property type="evidence" value="ECO:0007669"/>
    <property type="project" value="InterPro"/>
</dbReference>
<evidence type="ECO:0000256" key="7">
    <source>
        <dbReference type="SAM" id="MobiDB-lite"/>
    </source>
</evidence>
<comment type="caution">
    <text evidence="9">The sequence shown here is derived from an EMBL/GenBank/DDBJ whole genome shotgun (WGS) entry which is preliminary data.</text>
</comment>
<dbReference type="AlphaFoldDB" id="A0A559IY99"/>
<dbReference type="Pfam" id="PF17125">
    <property type="entry name" value="Methyltr_RsmF_N"/>
    <property type="match status" value="1"/>
</dbReference>
<dbReference type="OrthoDB" id="9810297at2"/>
<evidence type="ECO:0000256" key="5">
    <source>
        <dbReference type="ARBA" id="ARBA00022884"/>
    </source>
</evidence>
<sequence>MSNINTQPTLPETYKQQMERMLGEETEAFLQSFYEERTYGLRIHPLKWEQHKMILEPIMSTFSLQPVPWCDEGYYYDPNTRPGKHPYHAAGLYYIQEPSAMSAVQLLDPQPGEIVLDLAAAPGGKTTHIAGRLQGKGLLIANEIHRERAKILASNVERMGCTNAIVTNSDPDTLAERFPMFFDRIMLDAPCSGEGMFRKDTDAIQEWSPEHVTLCATRQWDIIQAAVSMLKPGGTIAYSTCTFNYAENEQTIERWLDHYPDFTLVQQERIWPHKQRGEGHYVAVLRRAGHLEDTTECSTSSASVSMTSYSSSATSSLEKGNKGKHKKSAGRKNHPSSSNADAVYEQFVQWAREYMPNWQTPMSGKPILFGEELYWLPAPADFSSDQSYWLEGKLNGLRVPRPGLHLAHVLKQRIEPAHALALSLPGPASASSSIQLSSASDAAAILKYLKGEALLLDQDVQTDSNEVVKGWTLVTIDGLPISWGKSANGMIKNHYPKGLRANYLL</sequence>
<evidence type="ECO:0000256" key="1">
    <source>
        <dbReference type="ARBA" id="ARBA00022490"/>
    </source>
</evidence>
<dbReference type="CDD" id="cd21147">
    <property type="entry name" value="RsmF_methylt_CTD1"/>
    <property type="match status" value="1"/>
</dbReference>
<feature type="binding site" evidence="6">
    <location>
        <begin position="119"/>
        <end position="125"/>
    </location>
    <ligand>
        <name>S-adenosyl-L-methionine</name>
        <dbReference type="ChEBI" id="CHEBI:59789"/>
    </ligand>
</feature>
<feature type="binding site" evidence="6">
    <location>
        <position position="188"/>
    </location>
    <ligand>
        <name>S-adenosyl-L-methionine</name>
        <dbReference type="ChEBI" id="CHEBI:59789"/>
    </ligand>
</feature>
<dbReference type="InterPro" id="IPR049560">
    <property type="entry name" value="MeTrfase_RsmB-F_NOP2_cat"/>
</dbReference>
<feature type="compositionally biased region" description="Basic residues" evidence="7">
    <location>
        <begin position="322"/>
        <end position="334"/>
    </location>
</feature>
<dbReference type="InterPro" id="IPR031340">
    <property type="entry name" value="RsmF_methylt_CI"/>
</dbReference>
<keyword evidence="5 6" id="KW-0694">RNA-binding</keyword>
<dbReference type="Gene3D" id="3.30.70.1170">
    <property type="entry name" value="Sun protein, domain 3"/>
    <property type="match status" value="1"/>
</dbReference>
<evidence type="ECO:0000256" key="3">
    <source>
        <dbReference type="ARBA" id="ARBA00022679"/>
    </source>
</evidence>
<dbReference type="InterPro" id="IPR029063">
    <property type="entry name" value="SAM-dependent_MTases_sf"/>
</dbReference>
<comment type="similarity">
    <text evidence="6">Belongs to the class I-like SAM-binding methyltransferase superfamily. RsmB/NOP family.</text>
</comment>
<keyword evidence="4 6" id="KW-0949">S-adenosyl-L-methionine</keyword>
<dbReference type="CDD" id="cd02440">
    <property type="entry name" value="AdoMet_MTases"/>
    <property type="match status" value="1"/>
</dbReference>
<feature type="active site" description="Nucleophile" evidence="6">
    <location>
        <position position="241"/>
    </location>
</feature>
<evidence type="ECO:0000259" key="8">
    <source>
        <dbReference type="PROSITE" id="PS51686"/>
    </source>
</evidence>
<accession>A0A559IY99</accession>
<evidence type="ECO:0000256" key="4">
    <source>
        <dbReference type="ARBA" id="ARBA00022691"/>
    </source>
</evidence>
<evidence type="ECO:0000256" key="6">
    <source>
        <dbReference type="PROSITE-ProRule" id="PRU01023"/>
    </source>
</evidence>
<dbReference type="EMBL" id="VNJK01000001">
    <property type="protein sequence ID" value="TVX92603.1"/>
    <property type="molecule type" value="Genomic_DNA"/>
</dbReference>
<dbReference type="SUPFAM" id="SSF53335">
    <property type="entry name" value="S-adenosyl-L-methionine-dependent methyltransferases"/>
    <property type="match status" value="1"/>
</dbReference>
<dbReference type="Pfam" id="PF13636">
    <property type="entry name" value="Methyltranf_PUA"/>
    <property type="match status" value="1"/>
</dbReference>
<dbReference type="Pfam" id="PF17126">
    <property type="entry name" value="RsmF_methylt_CI"/>
    <property type="match status" value="1"/>
</dbReference>
<feature type="domain" description="SAM-dependent MTase RsmB/NOP-type" evidence="8">
    <location>
        <begin position="29"/>
        <end position="305"/>
    </location>
</feature>
<dbReference type="Proteomes" id="UP000318102">
    <property type="component" value="Unassembled WGS sequence"/>
</dbReference>
<dbReference type="GO" id="GO:0001510">
    <property type="term" value="P:RNA methylation"/>
    <property type="evidence" value="ECO:0007669"/>
    <property type="project" value="InterPro"/>
</dbReference>
<organism evidence="9 10">
    <name type="scientific">Paenibacillus agilis</name>
    <dbReference type="NCBI Taxonomy" id="3020863"/>
    <lineage>
        <taxon>Bacteria</taxon>
        <taxon>Bacillati</taxon>
        <taxon>Bacillota</taxon>
        <taxon>Bacilli</taxon>
        <taxon>Bacillales</taxon>
        <taxon>Paenibacillaceae</taxon>
        <taxon>Paenibacillus</taxon>
    </lineage>
</organism>
<dbReference type="InterPro" id="IPR031341">
    <property type="entry name" value="Methyltr_RsmF_N"/>
</dbReference>
<dbReference type="InterPro" id="IPR001678">
    <property type="entry name" value="MeTrfase_RsmB-F_NOP2_dom"/>
</dbReference>
<dbReference type="Pfam" id="PF01189">
    <property type="entry name" value="Methyltr_RsmB-F"/>
    <property type="match status" value="1"/>
</dbReference>
<gene>
    <name evidence="9" type="ORF">FPZ44_05795</name>
</gene>
<protein>
    <submittedName>
        <fullName evidence="9">RNA methyltransferase</fullName>
    </submittedName>
</protein>
<feature type="binding site" evidence="6">
    <location>
        <position position="170"/>
    </location>
    <ligand>
        <name>S-adenosyl-L-methionine</name>
        <dbReference type="ChEBI" id="CHEBI:59789"/>
    </ligand>
</feature>
<keyword evidence="3 6" id="KW-0808">Transferase</keyword>
<keyword evidence="10" id="KW-1185">Reference proteome</keyword>
<dbReference type="RefSeq" id="WP_144988221.1">
    <property type="nucleotide sequence ID" value="NZ_VNJK01000001.1"/>
</dbReference>
<proteinExistence type="inferred from homology"/>
<dbReference type="InterPro" id="IPR027391">
    <property type="entry name" value="Nol1_Nop2_Fmu_2"/>
</dbReference>
<reference evidence="9 10" key="1">
    <citation type="submission" date="2019-07" db="EMBL/GenBank/DDBJ databases">
        <authorList>
            <person name="Kim J."/>
        </authorList>
    </citation>
    <scope>NUCLEOTIDE SEQUENCE [LARGE SCALE GENOMIC DNA]</scope>
    <source>
        <strain evidence="9 10">N4</strain>
    </source>
</reference>
<evidence type="ECO:0000313" key="9">
    <source>
        <dbReference type="EMBL" id="TVX92603.1"/>
    </source>
</evidence>
<dbReference type="InterPro" id="IPR023267">
    <property type="entry name" value="RCMT"/>
</dbReference>
<keyword evidence="1" id="KW-0963">Cytoplasm</keyword>
<dbReference type="GO" id="GO:0003723">
    <property type="term" value="F:RNA binding"/>
    <property type="evidence" value="ECO:0007669"/>
    <property type="project" value="UniProtKB-UniRule"/>
</dbReference>
<feature type="binding site" evidence="6">
    <location>
        <position position="143"/>
    </location>
    <ligand>
        <name>S-adenosyl-L-methionine</name>
        <dbReference type="ChEBI" id="CHEBI:59789"/>
    </ligand>
</feature>
<evidence type="ECO:0000256" key="2">
    <source>
        <dbReference type="ARBA" id="ARBA00022603"/>
    </source>
</evidence>
<dbReference type="Gene3D" id="2.30.130.60">
    <property type="match status" value="1"/>
</dbReference>
<dbReference type="PROSITE" id="PS51686">
    <property type="entry name" value="SAM_MT_RSMB_NOP"/>
    <property type="match status" value="1"/>
</dbReference>
<dbReference type="PRINTS" id="PR02008">
    <property type="entry name" value="RCMTFAMILY"/>
</dbReference>